<organism evidence="2 3">
    <name type="scientific">Panicum virgatum</name>
    <name type="common">Blackwell switchgrass</name>
    <dbReference type="NCBI Taxonomy" id="38727"/>
    <lineage>
        <taxon>Eukaryota</taxon>
        <taxon>Viridiplantae</taxon>
        <taxon>Streptophyta</taxon>
        <taxon>Embryophyta</taxon>
        <taxon>Tracheophyta</taxon>
        <taxon>Spermatophyta</taxon>
        <taxon>Magnoliopsida</taxon>
        <taxon>Liliopsida</taxon>
        <taxon>Poales</taxon>
        <taxon>Poaceae</taxon>
        <taxon>PACMAD clade</taxon>
        <taxon>Panicoideae</taxon>
        <taxon>Panicodae</taxon>
        <taxon>Paniceae</taxon>
        <taxon>Panicinae</taxon>
        <taxon>Panicum</taxon>
        <taxon>Panicum sect. Hiantes</taxon>
    </lineage>
</organism>
<dbReference type="PANTHER" id="PTHR34223">
    <property type="entry name" value="OS11G0201299 PROTEIN"/>
    <property type="match status" value="1"/>
</dbReference>
<keyword evidence="3" id="KW-1185">Reference proteome</keyword>
<dbReference type="EMBL" id="CM029050">
    <property type="protein sequence ID" value="KAG2566382.1"/>
    <property type="molecule type" value="Genomic_DNA"/>
</dbReference>
<comment type="caution">
    <text evidence="2">The sequence shown here is derived from an EMBL/GenBank/DDBJ whole genome shotgun (WGS) entry which is preliminary data.</text>
</comment>
<dbReference type="SUPFAM" id="SSF81383">
    <property type="entry name" value="F-box domain"/>
    <property type="match status" value="1"/>
</dbReference>
<evidence type="ECO:0000313" key="3">
    <source>
        <dbReference type="Proteomes" id="UP000823388"/>
    </source>
</evidence>
<gene>
    <name evidence="2" type="ORF">PVAP13_7NG127900</name>
</gene>
<dbReference type="Gene3D" id="1.20.1280.50">
    <property type="match status" value="1"/>
</dbReference>
<feature type="domain" description="F-box" evidence="1">
    <location>
        <begin position="17"/>
        <end position="53"/>
    </location>
</feature>
<proteinExistence type="predicted"/>
<dbReference type="InterPro" id="IPR036047">
    <property type="entry name" value="F-box-like_dom_sf"/>
</dbReference>
<dbReference type="InterPro" id="IPR053197">
    <property type="entry name" value="F-box_SCFL_complex_component"/>
</dbReference>
<reference evidence="2" key="1">
    <citation type="submission" date="2020-05" db="EMBL/GenBank/DDBJ databases">
        <title>WGS assembly of Panicum virgatum.</title>
        <authorList>
            <person name="Lovell J.T."/>
            <person name="Jenkins J."/>
            <person name="Shu S."/>
            <person name="Juenger T.E."/>
            <person name="Schmutz J."/>
        </authorList>
    </citation>
    <scope>NUCLEOTIDE SEQUENCE</scope>
    <source>
        <strain evidence="2">AP13</strain>
    </source>
</reference>
<name>A0A8T0Q1B5_PANVG</name>
<evidence type="ECO:0000313" key="2">
    <source>
        <dbReference type="EMBL" id="KAG2566382.1"/>
    </source>
</evidence>
<evidence type="ECO:0000259" key="1">
    <source>
        <dbReference type="PROSITE" id="PS50181"/>
    </source>
</evidence>
<dbReference type="InterPro" id="IPR001810">
    <property type="entry name" value="F-box_dom"/>
</dbReference>
<dbReference type="Proteomes" id="UP000823388">
    <property type="component" value="Chromosome 7N"/>
</dbReference>
<dbReference type="PROSITE" id="PS50181">
    <property type="entry name" value="FBOX"/>
    <property type="match status" value="1"/>
</dbReference>
<dbReference type="OrthoDB" id="679477at2759"/>
<dbReference type="SUPFAM" id="SSF52047">
    <property type="entry name" value="RNI-like"/>
    <property type="match status" value="1"/>
</dbReference>
<dbReference type="Gene3D" id="3.80.10.10">
    <property type="entry name" value="Ribonuclease Inhibitor"/>
    <property type="match status" value="1"/>
</dbReference>
<dbReference type="CDD" id="cd22160">
    <property type="entry name" value="F-box_AtFBL13-like"/>
    <property type="match status" value="1"/>
</dbReference>
<protein>
    <recommendedName>
        <fullName evidence="1">F-box domain-containing protein</fullName>
    </recommendedName>
</protein>
<dbReference type="Pfam" id="PF00646">
    <property type="entry name" value="F-box"/>
    <property type="match status" value="1"/>
</dbReference>
<dbReference type="AlphaFoldDB" id="A0A8T0Q1B5"/>
<sequence length="423" mass="47801">MPPARSAKRASAESLSGDRLSALPDGVLHTILSFLPAPEAVRTSALSRRWRHLWRTAPCIKIDMREFGITLVTSGGDLSEKWRKFEDFTTSLLLFRSGTISLDRFRLDARPHCLRVVDRWVRRGLMYCPQVLEVLMWGTSGGVFRFPHLGASSCRLKRLHLHGVHLDSDFAEQIQSGCLMLEELELKICTLGFQEITSRSLKRLIIDTTLRNLTGGHFVITAPCLLYLRIRDLFGCYPNGIFVHVTDSLVKAIISLSDQGKTFSLGNQRRLLVDLCNVPNLELGGFQTKAMLIGELDKFPIFRNMQTLKLIDCFHDNHDLYDKLEALGTFLQNAPCLKKLTLQGCMFEVDFGMEGQIVRKSISLPHEGRKIFQCPKMKSVEVIYEGDHDNQLLELLWGIGRILPNVTVTVTNIDCAVINFDSP</sequence>
<dbReference type="InterPro" id="IPR053781">
    <property type="entry name" value="F-box_AtFBL13-like"/>
</dbReference>
<accession>A0A8T0Q1B5</accession>
<dbReference type="InterPro" id="IPR032675">
    <property type="entry name" value="LRR_dom_sf"/>
</dbReference>
<dbReference type="SMART" id="SM00256">
    <property type="entry name" value="FBOX"/>
    <property type="match status" value="1"/>
</dbReference>
<dbReference type="PANTHER" id="PTHR34223:SF70">
    <property type="entry name" value="F-BOX DOMAIN-CONTAINING PROTEIN"/>
    <property type="match status" value="1"/>
</dbReference>